<dbReference type="EMBL" id="JAPFQN010000003">
    <property type="protein sequence ID" value="MCX2743206.1"/>
    <property type="molecule type" value="Genomic_DNA"/>
</dbReference>
<evidence type="ECO:0000313" key="2">
    <source>
        <dbReference type="EMBL" id="MCX2743206.1"/>
    </source>
</evidence>
<dbReference type="Gene3D" id="3.40.1550.10">
    <property type="entry name" value="CheC-like"/>
    <property type="match status" value="1"/>
</dbReference>
<organism evidence="2 3">
    <name type="scientific">Mangrovivirga halotolerans</name>
    <dbReference type="NCBI Taxonomy" id="2993936"/>
    <lineage>
        <taxon>Bacteria</taxon>
        <taxon>Pseudomonadati</taxon>
        <taxon>Bacteroidota</taxon>
        <taxon>Cytophagia</taxon>
        <taxon>Cytophagales</taxon>
        <taxon>Mangrovivirgaceae</taxon>
        <taxon>Mangrovivirga</taxon>
    </lineage>
</organism>
<dbReference type="SUPFAM" id="SSF103039">
    <property type="entry name" value="CheC-like"/>
    <property type="match status" value="1"/>
</dbReference>
<evidence type="ECO:0000256" key="1">
    <source>
        <dbReference type="ARBA" id="ARBA00022500"/>
    </source>
</evidence>
<proteinExistence type="predicted"/>
<evidence type="ECO:0000313" key="3">
    <source>
        <dbReference type="Proteomes" id="UP001209885"/>
    </source>
</evidence>
<reference evidence="2 3" key="1">
    <citation type="submission" date="2022-11" db="EMBL/GenBank/DDBJ databases">
        <title>The characterization of three novel Bacteroidetes species and genomic analysis of their roles in tidal elemental geochemical cycles.</title>
        <authorList>
            <person name="Ma K."/>
        </authorList>
    </citation>
    <scope>NUCLEOTIDE SEQUENCE [LARGE SCALE GENOMIC DNA]</scope>
    <source>
        <strain evidence="2 3">M17</strain>
    </source>
</reference>
<dbReference type="Proteomes" id="UP001209885">
    <property type="component" value="Unassembled WGS sequence"/>
</dbReference>
<evidence type="ECO:0008006" key="4">
    <source>
        <dbReference type="Google" id="ProtNLM"/>
    </source>
</evidence>
<gene>
    <name evidence="2" type="ORF">OO013_04980</name>
</gene>
<comment type="caution">
    <text evidence="2">The sequence shown here is derived from an EMBL/GenBank/DDBJ whole genome shotgun (WGS) entry which is preliminary data.</text>
</comment>
<protein>
    <recommendedName>
        <fullName evidence="4">Chemotaxis protein CheC</fullName>
    </recommendedName>
</protein>
<accession>A0ABT3RNN0</accession>
<name>A0ABT3RNN0_9BACT</name>
<sequence length="179" mass="20066">MSERFKEIVNTGLDKAAKALSLMIKRKVKVVDFRIRVGVGDEKVFISDKLNKGDQILITPLIGDSNGKSFLIFNEYTAGLITALCHSGHENVLDKNAVENILLEIDNILSATFITEISNQLDISIFGDVPKITVQEELEADTETDVFIYIESILDIEKDDMAKASFLWMLDRDLLKKVS</sequence>
<keyword evidence="3" id="KW-1185">Reference proteome</keyword>
<dbReference type="RefSeq" id="WP_266055581.1">
    <property type="nucleotide sequence ID" value="NZ_JAPFQN010000003.1"/>
</dbReference>
<keyword evidence="1" id="KW-0145">Chemotaxis</keyword>
<dbReference type="InterPro" id="IPR028976">
    <property type="entry name" value="CheC-like_sf"/>
</dbReference>